<dbReference type="RefSeq" id="WP_208340629.1">
    <property type="nucleotide sequence ID" value="NZ_CAWQFN010000717.1"/>
</dbReference>
<name>A0AAP5IEM2_9CYAN</name>
<keyword evidence="2" id="KW-1185">Reference proteome</keyword>
<proteinExistence type="predicted"/>
<organism evidence="1 2">
    <name type="scientific">Aetokthonos hydrillicola Thurmond2011</name>
    <dbReference type="NCBI Taxonomy" id="2712845"/>
    <lineage>
        <taxon>Bacteria</taxon>
        <taxon>Bacillati</taxon>
        <taxon>Cyanobacteriota</taxon>
        <taxon>Cyanophyceae</taxon>
        <taxon>Nostocales</taxon>
        <taxon>Hapalosiphonaceae</taxon>
        <taxon>Aetokthonos</taxon>
    </lineage>
</organism>
<dbReference type="Proteomes" id="UP000667802">
    <property type="component" value="Unassembled WGS sequence"/>
</dbReference>
<gene>
    <name evidence="1" type="ORF">G7B40_037715</name>
</gene>
<reference evidence="2" key="1">
    <citation type="journal article" date="2021" name="Science">
        <title>Hunting the eagle killer: A cyanobacterial neurotoxin causes vacuolar myelinopathy.</title>
        <authorList>
            <person name="Breinlinger S."/>
            <person name="Phillips T.J."/>
            <person name="Haram B.N."/>
            <person name="Mares J."/>
            <person name="Martinez Yerena J.A."/>
            <person name="Hrouzek P."/>
            <person name="Sobotka R."/>
            <person name="Henderson W.M."/>
            <person name="Schmieder P."/>
            <person name="Williams S.M."/>
            <person name="Lauderdale J.D."/>
            <person name="Wilde H.D."/>
            <person name="Gerrin W."/>
            <person name="Kust A."/>
            <person name="Washington J.W."/>
            <person name="Wagner C."/>
            <person name="Geier B."/>
            <person name="Liebeke M."/>
            <person name="Enke H."/>
            <person name="Niedermeyer T.H.J."/>
            <person name="Wilde S.B."/>
        </authorList>
    </citation>
    <scope>NUCLEOTIDE SEQUENCE [LARGE SCALE GENOMIC DNA]</scope>
    <source>
        <strain evidence="2">Thurmond2011</strain>
    </source>
</reference>
<dbReference type="AlphaFoldDB" id="A0AAP5IEM2"/>
<dbReference type="EMBL" id="JAALHA020000032">
    <property type="protein sequence ID" value="MDR9900248.1"/>
    <property type="molecule type" value="Genomic_DNA"/>
</dbReference>
<accession>A0AAP5IEM2</accession>
<evidence type="ECO:0000313" key="1">
    <source>
        <dbReference type="EMBL" id="MDR9900248.1"/>
    </source>
</evidence>
<sequence length="155" mass="16572">MEPLTAGAIALLTLLGNKALNKVGDKVIDVVFEQSGKVIKLLRLKFPDTAKLIEAAAENLPLPPGQPEDIGEAVLIEKIESAASQDPEIKAAVEALASDAQAAAKEYPQLAAALEQLTEAVKEQRPNIINENWQGINFKNANPTISNNTFNFGSK</sequence>
<evidence type="ECO:0000313" key="2">
    <source>
        <dbReference type="Proteomes" id="UP000667802"/>
    </source>
</evidence>
<comment type="caution">
    <text evidence="1">The sequence shown here is derived from an EMBL/GenBank/DDBJ whole genome shotgun (WGS) entry which is preliminary data.</text>
</comment>
<protein>
    <submittedName>
        <fullName evidence="1">Uncharacterized protein</fullName>
    </submittedName>
</protein>